<accession>A0A6G6GNB0</accession>
<dbReference type="Proteomes" id="UP000505306">
    <property type="component" value="Chromosome"/>
</dbReference>
<protein>
    <recommendedName>
        <fullName evidence="4">DUF4878 domain-containing protein</fullName>
    </recommendedName>
</protein>
<name>A0A6G6GNB0_9FLAO</name>
<keyword evidence="3" id="KW-1185">Reference proteome</keyword>
<evidence type="ECO:0000256" key="1">
    <source>
        <dbReference type="SAM" id="SignalP"/>
    </source>
</evidence>
<reference evidence="2 3" key="1">
    <citation type="submission" date="2020-02" db="EMBL/GenBank/DDBJ databases">
        <title>Complete genome sequence of Flavobacteriaceae bacterium.</title>
        <authorList>
            <person name="Kim S.-J."/>
            <person name="Kim Y.-S."/>
            <person name="Kim K.-H."/>
        </authorList>
    </citation>
    <scope>NUCLEOTIDE SEQUENCE [LARGE SCALE GENOMIC DNA]</scope>
    <source>
        <strain evidence="2 3">RR4-40</strain>
    </source>
</reference>
<proteinExistence type="predicted"/>
<dbReference type="KEGG" id="mgel:G5B37_10520"/>
<dbReference type="EMBL" id="CP049057">
    <property type="protein sequence ID" value="QIE59980.1"/>
    <property type="molecule type" value="Genomic_DNA"/>
</dbReference>
<evidence type="ECO:0000313" key="3">
    <source>
        <dbReference type="Proteomes" id="UP000505306"/>
    </source>
</evidence>
<dbReference type="RefSeq" id="WP_164679992.1">
    <property type="nucleotide sequence ID" value="NZ_CP049057.1"/>
</dbReference>
<gene>
    <name evidence="2" type="ORF">G5B37_10520</name>
</gene>
<sequence length="127" mass="13947">MKKLMLTAVIALGTFVAVQAQEKEVIVETQAEVQNPTQQEDAKMMAKAEVSKESFKEIKASELPTAVLKAVAADFEGATVEKAYVNDKKEFKLVLQTISSDKKLATKTVFASKDGTWIKAPKTKLKQ</sequence>
<feature type="chain" id="PRO_5026187538" description="DUF4878 domain-containing protein" evidence="1">
    <location>
        <begin position="21"/>
        <end position="127"/>
    </location>
</feature>
<feature type="signal peptide" evidence="1">
    <location>
        <begin position="1"/>
        <end position="20"/>
    </location>
</feature>
<evidence type="ECO:0000313" key="2">
    <source>
        <dbReference type="EMBL" id="QIE59980.1"/>
    </source>
</evidence>
<keyword evidence="1" id="KW-0732">Signal</keyword>
<organism evidence="2 3">
    <name type="scientific">Rasiella rasia</name>
    <dbReference type="NCBI Taxonomy" id="2744027"/>
    <lineage>
        <taxon>Bacteria</taxon>
        <taxon>Pseudomonadati</taxon>
        <taxon>Bacteroidota</taxon>
        <taxon>Flavobacteriia</taxon>
        <taxon>Flavobacteriales</taxon>
        <taxon>Flavobacteriaceae</taxon>
        <taxon>Rasiella</taxon>
    </lineage>
</organism>
<dbReference type="AlphaFoldDB" id="A0A6G6GNB0"/>
<evidence type="ECO:0008006" key="4">
    <source>
        <dbReference type="Google" id="ProtNLM"/>
    </source>
</evidence>